<feature type="domain" description="TonB-dependent receptor plug" evidence="6">
    <location>
        <begin position="190"/>
        <end position="259"/>
    </location>
</feature>
<protein>
    <submittedName>
        <fullName evidence="8">AMIN domain-containing protein</fullName>
    </submittedName>
</protein>
<keyword evidence="2" id="KW-0732">Signal</keyword>
<comment type="similarity">
    <text evidence="5">Belongs to the TonB-dependent receptor family.</text>
</comment>
<keyword evidence="9" id="KW-1185">Reference proteome</keyword>
<evidence type="ECO:0000256" key="1">
    <source>
        <dbReference type="ARBA" id="ARBA00022496"/>
    </source>
</evidence>
<dbReference type="GO" id="GO:0009279">
    <property type="term" value="C:cell outer membrane"/>
    <property type="evidence" value="ECO:0007669"/>
    <property type="project" value="UniProtKB-SubCell"/>
</dbReference>
<dbReference type="InterPro" id="IPR021731">
    <property type="entry name" value="AMIN_dom"/>
</dbReference>
<dbReference type="InterPro" id="IPR037066">
    <property type="entry name" value="Plug_dom_sf"/>
</dbReference>
<keyword evidence="4" id="KW-0406">Ion transport</keyword>
<evidence type="ECO:0000259" key="7">
    <source>
        <dbReference type="Pfam" id="PF11741"/>
    </source>
</evidence>
<evidence type="ECO:0000256" key="4">
    <source>
        <dbReference type="ARBA" id="ARBA00023065"/>
    </source>
</evidence>
<dbReference type="RefSeq" id="WP_162424806.1">
    <property type="nucleotide sequence ID" value="NZ_WVIE01000027.1"/>
</dbReference>
<keyword evidence="5" id="KW-0472">Membrane</keyword>
<name>A0A8J7Z753_9CYAN</name>
<dbReference type="EMBL" id="WVIE01000027">
    <property type="protein sequence ID" value="NDJ19283.1"/>
    <property type="molecule type" value="Genomic_DNA"/>
</dbReference>
<keyword evidence="5" id="KW-1134">Transmembrane beta strand</keyword>
<evidence type="ECO:0000256" key="2">
    <source>
        <dbReference type="ARBA" id="ARBA00022729"/>
    </source>
</evidence>
<dbReference type="AlphaFoldDB" id="A0A8J7Z753"/>
<dbReference type="InterPro" id="IPR012910">
    <property type="entry name" value="Plug_dom"/>
</dbReference>
<dbReference type="Pfam" id="PF07715">
    <property type="entry name" value="Plug"/>
    <property type="match status" value="1"/>
</dbReference>
<comment type="subcellular location">
    <subcellularLocation>
        <location evidence="5">Cell outer membrane</location>
        <topology evidence="5">Multi-pass membrane protein</topology>
    </subcellularLocation>
</comment>
<proteinExistence type="inferred from homology"/>
<dbReference type="InterPro" id="IPR039426">
    <property type="entry name" value="TonB-dep_rcpt-like"/>
</dbReference>
<dbReference type="PROSITE" id="PS52016">
    <property type="entry name" value="TONB_DEPENDENT_REC_3"/>
    <property type="match status" value="1"/>
</dbReference>
<sequence>MMQKQWQLYALAIGVVSVWVGQPGLAESTSDRSRPATTVKEWMAQVEAATVQITNVQLNRTDTGLEIVLETAGKPLQIDVTKFRTEGNSLIAEISNTVLALPQGQLFSAETPTTDIANVQVVQQDAGGIRISVTGNNALPKTEVTLKTGELAYSLNPEADEPDEEIVVTGERSGYRVPNSSTATKTDTPLRDIPQVIQVIPQQLIRDQNITKLQDAIVNVPGVNVFTPSYFPTANVSFRGFVSGGLSGNYLRDGLRNPIQTTNDTKSKNACDR</sequence>
<dbReference type="Pfam" id="PF11741">
    <property type="entry name" value="AMIN"/>
    <property type="match status" value="1"/>
</dbReference>
<evidence type="ECO:0000256" key="5">
    <source>
        <dbReference type="PROSITE-ProRule" id="PRU01360"/>
    </source>
</evidence>
<evidence type="ECO:0000313" key="8">
    <source>
        <dbReference type="EMBL" id="NDJ19283.1"/>
    </source>
</evidence>
<keyword evidence="1" id="KW-0410">Iron transport</keyword>
<dbReference type="SUPFAM" id="SSF56935">
    <property type="entry name" value="Porins"/>
    <property type="match status" value="1"/>
</dbReference>
<dbReference type="PANTHER" id="PTHR32552">
    <property type="entry name" value="FERRICHROME IRON RECEPTOR-RELATED"/>
    <property type="match status" value="1"/>
</dbReference>
<reference evidence="8" key="1">
    <citation type="submission" date="2019-12" db="EMBL/GenBank/DDBJ databases">
        <title>High-Quality draft genome sequences of three cyanobacteria isolated from the limestone walls of the Old Cathedral of Coimbra.</title>
        <authorList>
            <person name="Tiago I."/>
            <person name="Soares F."/>
            <person name="Portugal A."/>
        </authorList>
    </citation>
    <scope>NUCLEOTIDE SEQUENCE</scope>
    <source>
        <strain evidence="8">A</strain>
    </source>
</reference>
<evidence type="ECO:0000313" key="9">
    <source>
        <dbReference type="Proteomes" id="UP000646053"/>
    </source>
</evidence>
<gene>
    <name evidence="8" type="ORF">GS601_18635</name>
</gene>
<keyword evidence="5" id="KW-0812">Transmembrane</keyword>
<dbReference type="GO" id="GO:0015344">
    <property type="term" value="F:siderophore uptake transmembrane transporter activity"/>
    <property type="evidence" value="ECO:0007669"/>
    <property type="project" value="TreeGrafter"/>
</dbReference>
<keyword evidence="5" id="KW-0813">Transport</keyword>
<evidence type="ECO:0000256" key="3">
    <source>
        <dbReference type="ARBA" id="ARBA00023004"/>
    </source>
</evidence>
<comment type="caution">
    <text evidence="8">The sequence shown here is derived from an EMBL/GenBank/DDBJ whole genome shotgun (WGS) entry which is preliminary data.</text>
</comment>
<organism evidence="8 9">
    <name type="scientific">Myxacorys almedinensis A</name>
    <dbReference type="NCBI Taxonomy" id="2690445"/>
    <lineage>
        <taxon>Bacteria</taxon>
        <taxon>Bacillati</taxon>
        <taxon>Cyanobacteriota</taxon>
        <taxon>Cyanophyceae</taxon>
        <taxon>Leptolyngbyales</taxon>
        <taxon>Leptolyngbyaceae</taxon>
        <taxon>Myxacorys</taxon>
        <taxon>Myxacorys almedinensis</taxon>
    </lineage>
</organism>
<dbReference type="Proteomes" id="UP000646053">
    <property type="component" value="Unassembled WGS sequence"/>
</dbReference>
<evidence type="ECO:0000259" key="6">
    <source>
        <dbReference type="Pfam" id="PF07715"/>
    </source>
</evidence>
<dbReference type="Gene3D" id="2.170.130.10">
    <property type="entry name" value="TonB-dependent receptor, plug domain"/>
    <property type="match status" value="1"/>
</dbReference>
<keyword evidence="3" id="KW-0408">Iron</keyword>
<accession>A0A8J7Z753</accession>
<keyword evidence="5" id="KW-0998">Cell outer membrane</keyword>
<feature type="domain" description="AMIN" evidence="7">
    <location>
        <begin position="55"/>
        <end position="145"/>
    </location>
</feature>
<dbReference type="PANTHER" id="PTHR32552:SF68">
    <property type="entry name" value="FERRICHROME OUTER MEMBRANE TRANSPORTER_PHAGE RECEPTOR"/>
    <property type="match status" value="1"/>
</dbReference>